<gene>
    <name evidence="1" type="ORF">BpHYR1_017335</name>
</gene>
<reference evidence="1 2" key="1">
    <citation type="journal article" date="2018" name="Sci. Rep.">
        <title>Genomic signatures of local adaptation to the degree of environmental predictability in rotifers.</title>
        <authorList>
            <person name="Franch-Gras L."/>
            <person name="Hahn C."/>
            <person name="Garcia-Roger E.M."/>
            <person name="Carmona M.J."/>
            <person name="Serra M."/>
            <person name="Gomez A."/>
        </authorList>
    </citation>
    <scope>NUCLEOTIDE SEQUENCE [LARGE SCALE GENOMIC DNA]</scope>
    <source>
        <strain evidence="1">HYR1</strain>
    </source>
</reference>
<accession>A0A3M7Q1R2</accession>
<proteinExistence type="predicted"/>
<name>A0A3M7Q1R2_BRAPC</name>
<comment type="caution">
    <text evidence="1">The sequence shown here is derived from an EMBL/GenBank/DDBJ whole genome shotgun (WGS) entry which is preliminary data.</text>
</comment>
<dbReference type="EMBL" id="REGN01007936">
    <property type="protein sequence ID" value="RNA04878.1"/>
    <property type="molecule type" value="Genomic_DNA"/>
</dbReference>
<dbReference type="AlphaFoldDB" id="A0A3M7Q1R2"/>
<sequence length="98" mass="11198">MKQIESTFVSTTAQVYKVINKIFANKLNIFNQILNIGLYEYSQCLEGKKLIFSKQIKTNLCAFCFSTLPLPFLGSSSTYAFPTFPLGRVEEKKESRKN</sequence>
<dbReference type="Proteomes" id="UP000276133">
    <property type="component" value="Unassembled WGS sequence"/>
</dbReference>
<organism evidence="1 2">
    <name type="scientific">Brachionus plicatilis</name>
    <name type="common">Marine rotifer</name>
    <name type="synonym">Brachionus muelleri</name>
    <dbReference type="NCBI Taxonomy" id="10195"/>
    <lineage>
        <taxon>Eukaryota</taxon>
        <taxon>Metazoa</taxon>
        <taxon>Spiralia</taxon>
        <taxon>Gnathifera</taxon>
        <taxon>Rotifera</taxon>
        <taxon>Eurotatoria</taxon>
        <taxon>Monogononta</taxon>
        <taxon>Pseudotrocha</taxon>
        <taxon>Ploima</taxon>
        <taxon>Brachionidae</taxon>
        <taxon>Brachionus</taxon>
    </lineage>
</organism>
<evidence type="ECO:0000313" key="2">
    <source>
        <dbReference type="Proteomes" id="UP000276133"/>
    </source>
</evidence>
<keyword evidence="2" id="KW-1185">Reference proteome</keyword>
<evidence type="ECO:0000313" key="1">
    <source>
        <dbReference type="EMBL" id="RNA04878.1"/>
    </source>
</evidence>
<protein>
    <submittedName>
        <fullName evidence="1">Uncharacterized protein</fullName>
    </submittedName>
</protein>